<feature type="domain" description="Topoisomerase 6 subunit A/Spo11 TOPRIM" evidence="14">
    <location>
        <begin position="172"/>
        <end position="343"/>
    </location>
</feature>
<evidence type="ECO:0000256" key="5">
    <source>
        <dbReference type="ARBA" id="ARBA00012895"/>
    </source>
</evidence>
<evidence type="ECO:0000313" key="16">
    <source>
        <dbReference type="WBParaSite" id="SMUV_0000696101-mRNA-1"/>
    </source>
</evidence>
<keyword evidence="9 12" id="KW-0238">DNA-binding</keyword>
<evidence type="ECO:0000256" key="7">
    <source>
        <dbReference type="ARBA" id="ARBA00022842"/>
    </source>
</evidence>
<accession>A0A0N5AQJ5</accession>
<keyword evidence="8 12" id="KW-0799">Topoisomerase</keyword>
<dbReference type="PANTHER" id="PTHR10848:SF0">
    <property type="entry name" value="MEIOTIC RECOMBINATION PROTEIN SPO11"/>
    <property type="match status" value="1"/>
</dbReference>
<comment type="cofactor">
    <cofactor evidence="2">
        <name>Mg(2+)</name>
        <dbReference type="ChEBI" id="CHEBI:18420"/>
    </cofactor>
</comment>
<dbReference type="SUPFAM" id="SSF56726">
    <property type="entry name" value="DNA topoisomerase IV, alpha subunit"/>
    <property type="match status" value="1"/>
</dbReference>
<keyword evidence="10 12" id="KW-0413">Isomerase</keyword>
<dbReference type="GO" id="GO:0042138">
    <property type="term" value="P:meiotic DNA double-strand break formation"/>
    <property type="evidence" value="ECO:0007669"/>
    <property type="project" value="InterPro"/>
</dbReference>
<dbReference type="CDD" id="cd00223">
    <property type="entry name" value="TOPRIM_TopoIIB_SPO"/>
    <property type="match status" value="1"/>
</dbReference>
<dbReference type="STRING" id="451379.A0A0N5AQJ5"/>
<dbReference type="InterPro" id="IPR036388">
    <property type="entry name" value="WH-like_DNA-bd_sf"/>
</dbReference>
<dbReference type="InterPro" id="IPR013049">
    <property type="entry name" value="Spo11/TopoVI_A_N"/>
</dbReference>
<sequence length="353" mass="39375">MNEESFVVEQASIDIIKQRIEICCLNFLQSLVAAESSPTASVSFTSERLQNCDRVYAVRLSNANVHSFTFVARALCQIYTLLVSESSATKRDLFYEQKDLYGEQRNLDSSVTKVCKLLLTSRTGSNVLAGGRGIMMGNLKIVENGTVLDCSASPVVIKSLSSNATLISNARFILVVEKEATFQKLIQEDFFFIFHPALLVTGKGYPDIATRQLLKNISSANNIPAFGLVDSDPHGIEIFITYKYGTKKPKFETGNCNILNFEWIGLSRLEASRYPIPEDQFLRMNKREIKKISGLRERVSMLKDWVLLRELDCLLNSGSKLELEAVSGIAPGFLCRKVLADKLVAFVRSSVVE</sequence>
<evidence type="ECO:0000259" key="14">
    <source>
        <dbReference type="Pfam" id="PF21180"/>
    </source>
</evidence>
<evidence type="ECO:0000259" key="13">
    <source>
        <dbReference type="Pfam" id="PF04406"/>
    </source>
</evidence>
<evidence type="ECO:0000256" key="1">
    <source>
        <dbReference type="ARBA" id="ARBA00000185"/>
    </source>
</evidence>
<dbReference type="PRINTS" id="PR01550">
    <property type="entry name" value="TOP6AFAMILY"/>
</dbReference>
<dbReference type="Pfam" id="PF21180">
    <property type="entry name" value="TOP6A-Spo11_Toprim"/>
    <property type="match status" value="1"/>
</dbReference>
<dbReference type="PRINTS" id="PR01551">
    <property type="entry name" value="SPO11HOMOLOG"/>
</dbReference>
<dbReference type="PANTHER" id="PTHR10848">
    <property type="entry name" value="MEIOTIC RECOMBINATION PROTEIN SPO11"/>
    <property type="match status" value="1"/>
</dbReference>
<evidence type="ECO:0000256" key="11">
    <source>
        <dbReference type="ARBA" id="ARBA00023242"/>
    </source>
</evidence>
<dbReference type="Proteomes" id="UP000046393">
    <property type="component" value="Unplaced"/>
</dbReference>
<dbReference type="GO" id="GO:0003677">
    <property type="term" value="F:DNA binding"/>
    <property type="evidence" value="ECO:0007669"/>
    <property type="project" value="UniProtKB-UniRule"/>
</dbReference>
<dbReference type="Gene3D" id="1.10.10.10">
    <property type="entry name" value="Winged helix-like DNA-binding domain superfamily/Winged helix DNA-binding domain"/>
    <property type="match status" value="1"/>
</dbReference>
<dbReference type="Gene3D" id="3.40.1360.10">
    <property type="match status" value="1"/>
</dbReference>
<dbReference type="GO" id="GO:0003918">
    <property type="term" value="F:DNA topoisomerase type II (double strand cut, ATP-hydrolyzing) activity"/>
    <property type="evidence" value="ECO:0007669"/>
    <property type="project" value="UniProtKB-UniRule"/>
</dbReference>
<dbReference type="EC" id="5.6.2.2" evidence="5"/>
<evidence type="ECO:0000256" key="3">
    <source>
        <dbReference type="ARBA" id="ARBA00004123"/>
    </source>
</evidence>
<dbReference type="GO" id="GO:0000228">
    <property type="term" value="C:nuclear chromosome"/>
    <property type="evidence" value="ECO:0007669"/>
    <property type="project" value="TreeGrafter"/>
</dbReference>
<protein>
    <recommendedName>
        <fullName evidence="5">DNA topoisomerase (ATP-hydrolyzing)</fullName>
        <ecNumber evidence="5">5.6.2.2</ecNumber>
    </recommendedName>
</protein>
<organism evidence="15 16">
    <name type="scientific">Syphacia muris</name>
    <dbReference type="NCBI Taxonomy" id="451379"/>
    <lineage>
        <taxon>Eukaryota</taxon>
        <taxon>Metazoa</taxon>
        <taxon>Ecdysozoa</taxon>
        <taxon>Nematoda</taxon>
        <taxon>Chromadorea</taxon>
        <taxon>Rhabditida</taxon>
        <taxon>Spirurina</taxon>
        <taxon>Oxyuridomorpha</taxon>
        <taxon>Oxyuroidea</taxon>
        <taxon>Oxyuridae</taxon>
        <taxon>Syphacia</taxon>
    </lineage>
</organism>
<evidence type="ECO:0000256" key="10">
    <source>
        <dbReference type="ARBA" id="ARBA00023235"/>
    </source>
</evidence>
<dbReference type="InterPro" id="IPR034136">
    <property type="entry name" value="TOPRIM_Topo6A/Spo11"/>
</dbReference>
<feature type="active site" description="O-(5'-phospho-DNA)-tyrosine intermediate" evidence="12">
    <location>
        <position position="95"/>
    </location>
</feature>
<evidence type="ECO:0000256" key="4">
    <source>
        <dbReference type="ARBA" id="ARBA00006559"/>
    </source>
</evidence>
<dbReference type="GO" id="GO:0000706">
    <property type="term" value="P:meiotic DNA double-strand break processing"/>
    <property type="evidence" value="ECO:0007669"/>
    <property type="project" value="TreeGrafter"/>
</dbReference>
<evidence type="ECO:0000313" key="15">
    <source>
        <dbReference type="Proteomes" id="UP000046393"/>
    </source>
</evidence>
<keyword evidence="15" id="KW-1185">Reference proteome</keyword>
<reference evidence="16" key="1">
    <citation type="submission" date="2017-02" db="UniProtKB">
        <authorList>
            <consortium name="WormBaseParasite"/>
        </authorList>
    </citation>
    <scope>IDENTIFICATION</scope>
</reference>
<name>A0A0N5AQJ5_9BILA</name>
<dbReference type="AlphaFoldDB" id="A0A0N5AQJ5"/>
<dbReference type="GO" id="GO:0046872">
    <property type="term" value="F:metal ion binding"/>
    <property type="evidence" value="ECO:0007669"/>
    <property type="project" value="UniProtKB-KW"/>
</dbReference>
<feature type="domain" description="Spo11/DNA topoisomerase VI subunit A N-terminal" evidence="13">
    <location>
        <begin position="67"/>
        <end position="122"/>
    </location>
</feature>
<dbReference type="WBParaSite" id="SMUV_0000696101-mRNA-1">
    <property type="protein sequence ID" value="SMUV_0000696101-mRNA-1"/>
    <property type="gene ID" value="SMUV_0000696101"/>
</dbReference>
<dbReference type="Pfam" id="PF04406">
    <property type="entry name" value="TP6A_N"/>
    <property type="match status" value="1"/>
</dbReference>
<evidence type="ECO:0000256" key="8">
    <source>
        <dbReference type="ARBA" id="ARBA00023029"/>
    </source>
</evidence>
<dbReference type="InterPro" id="IPR036078">
    <property type="entry name" value="Spo11/TopoVI_A_sf"/>
</dbReference>
<proteinExistence type="inferred from homology"/>
<keyword evidence="6" id="KW-0479">Metal-binding</keyword>
<evidence type="ECO:0000256" key="2">
    <source>
        <dbReference type="ARBA" id="ARBA00001946"/>
    </source>
</evidence>
<dbReference type="InterPro" id="IPR002815">
    <property type="entry name" value="Spo11/TopoVI_A"/>
</dbReference>
<evidence type="ECO:0000256" key="6">
    <source>
        <dbReference type="ARBA" id="ARBA00022723"/>
    </source>
</evidence>
<comment type="catalytic activity">
    <reaction evidence="1 12">
        <text>ATP-dependent breakage, passage and rejoining of double-stranded DNA.</text>
        <dbReference type="EC" id="5.6.2.2"/>
    </reaction>
</comment>
<evidence type="ECO:0000256" key="9">
    <source>
        <dbReference type="ARBA" id="ARBA00023125"/>
    </source>
</evidence>
<evidence type="ECO:0000256" key="12">
    <source>
        <dbReference type="PROSITE-ProRule" id="PRU01385"/>
    </source>
</evidence>
<dbReference type="GO" id="GO:0007131">
    <property type="term" value="P:reciprocal meiotic recombination"/>
    <property type="evidence" value="ECO:0007669"/>
    <property type="project" value="TreeGrafter"/>
</dbReference>
<keyword evidence="11" id="KW-0539">Nucleus</keyword>
<dbReference type="PROSITE" id="PS52041">
    <property type="entry name" value="TOPO_IIB"/>
    <property type="match status" value="1"/>
</dbReference>
<keyword evidence="7" id="KW-0460">Magnesium</keyword>
<comment type="similarity">
    <text evidence="4 12">Belongs to the TOP6A family.</text>
</comment>
<dbReference type="InterPro" id="IPR013048">
    <property type="entry name" value="Meiotic_Spo11"/>
</dbReference>
<comment type="subcellular location">
    <subcellularLocation>
        <location evidence="3">Nucleus</location>
    </subcellularLocation>
</comment>
<dbReference type="GO" id="GO:0005524">
    <property type="term" value="F:ATP binding"/>
    <property type="evidence" value="ECO:0007669"/>
    <property type="project" value="InterPro"/>
</dbReference>